<dbReference type="EMBL" id="SJZJ01000007">
    <property type="protein sequence ID" value="TCJ29863.1"/>
    <property type="molecule type" value="Genomic_DNA"/>
</dbReference>
<dbReference type="RefSeq" id="WP_131582266.1">
    <property type="nucleotide sequence ID" value="NZ_SJZJ01000007.1"/>
</dbReference>
<dbReference type="Gene3D" id="3.20.20.140">
    <property type="entry name" value="Metal-dependent hydrolases"/>
    <property type="match status" value="1"/>
</dbReference>
<dbReference type="SUPFAM" id="SSF51556">
    <property type="entry name" value="Metallo-dependent hydrolases"/>
    <property type="match status" value="1"/>
</dbReference>
<organism evidence="1 2">
    <name type="scientific">Nocardioides jejuensis</name>
    <dbReference type="NCBI Taxonomy" id="2502782"/>
    <lineage>
        <taxon>Bacteria</taxon>
        <taxon>Bacillati</taxon>
        <taxon>Actinomycetota</taxon>
        <taxon>Actinomycetes</taxon>
        <taxon>Propionibacteriales</taxon>
        <taxon>Nocardioidaceae</taxon>
        <taxon>Nocardioides</taxon>
    </lineage>
</organism>
<sequence length="835" mass="89112">MGRDPRLVRLGVASAVALTTVVAAALGGIGGGSDAAAPGNPIGSMHATTGTLLALQAAAEHNENDLAVKNALSRSPEAATATDPTTDAQRAASEAYVESERAMPDPTLTTATLGRPRLAVPEDRYAMAGGCYTLNGKKYLFQATDLGSYLLWTPDKKFLGGNLLNAVNPVAKPSTWTDWTVQRTSTGAFTFTLANGKALHRTATNGLNLGTASAFALATTTGCTPYPEVDTDVTGDPFAGTSSFQEVRGYVDPHTHGMSHEFLGGRVICSPPWSRYGAPYALVDCPDHQVANGKGAVLDDFLAGRTPGTGHDPVGWPTFKDWPNPHSLTHQGVYWKWLERSWRGGLRVYTNLLVENNVLCELYPLKKNSCNDMQSIRRQAKDMWKLQDYIDAQYGGPGRGWYRIVTDPFQAREVINSGKLAVIMGIETSVPFGCNVHLGKSTCTQAQLDAGLAEVKAMGVRQMEITNKFDNALTGVAGDDGTTGTITNLGNFINTGSFLQMKTCPSTNAPDQHDKLQGPLTAPDGALPQQDAIFGAIGQLYGLAGTQPLPAYPPGPHCNARGLTDLGKRLLNEMIDNGILFDPDHMSVNGRNAALDLYEQAAADGRHPGILSSHSWSTPDAYPRIYKLGGFITPYAGDSPGFVDKWKQHLGWADPRYYFGFGYGADMNGFGAQGSPRGANATNPVTYPFTGLGGVTIDKGVSGQRVWDINTDGVAQYGLYPDWIEDASHVAGAQGVGFKEDMSRGAEAYLEMWERAVGVAPDSCRNAPLRKTVADFRTAVTTGMTTRQVLDAVGQPYERLGRTYTTCATGTGGTEARMAVDFSAAGVVTGVRRTA</sequence>
<dbReference type="OrthoDB" id="6071905at2"/>
<proteinExistence type="predicted"/>
<comment type="caution">
    <text evidence="1">The sequence shown here is derived from an EMBL/GenBank/DDBJ whole genome shotgun (WGS) entry which is preliminary data.</text>
</comment>
<gene>
    <name evidence="1" type="ORF">EPD65_06060</name>
</gene>
<reference evidence="1 2" key="1">
    <citation type="submission" date="2019-03" db="EMBL/GenBank/DDBJ databases">
        <authorList>
            <person name="Kim M.K.M."/>
        </authorList>
    </citation>
    <scope>NUCLEOTIDE SEQUENCE [LARGE SCALE GENOMIC DNA]</scope>
    <source>
        <strain evidence="1 2">18JY15-6</strain>
    </source>
</reference>
<evidence type="ECO:0000313" key="1">
    <source>
        <dbReference type="EMBL" id="TCJ29863.1"/>
    </source>
</evidence>
<keyword evidence="2" id="KW-1185">Reference proteome</keyword>
<dbReference type="InterPro" id="IPR032466">
    <property type="entry name" value="Metal_Hydrolase"/>
</dbReference>
<name>A0A4R1CF09_9ACTN</name>
<dbReference type="AlphaFoldDB" id="A0A4R1CF09"/>
<evidence type="ECO:0000313" key="2">
    <source>
        <dbReference type="Proteomes" id="UP000295453"/>
    </source>
</evidence>
<accession>A0A4R1CF09</accession>
<dbReference type="Proteomes" id="UP000295453">
    <property type="component" value="Unassembled WGS sequence"/>
</dbReference>
<protein>
    <submittedName>
        <fullName evidence="1">Peptidase</fullName>
    </submittedName>
</protein>